<reference evidence="6 7" key="1">
    <citation type="journal article" date="2008" name="Nature">
        <title>The genome of the model beetle and pest Tribolium castaneum.</title>
        <authorList>
            <consortium name="Tribolium Genome Sequencing Consortium"/>
            <person name="Richards S."/>
            <person name="Gibbs R.A."/>
            <person name="Weinstock G.M."/>
            <person name="Brown S.J."/>
            <person name="Denell R."/>
            <person name="Beeman R.W."/>
            <person name="Gibbs R."/>
            <person name="Beeman R.W."/>
            <person name="Brown S.J."/>
            <person name="Bucher G."/>
            <person name="Friedrich M."/>
            <person name="Grimmelikhuijzen C.J."/>
            <person name="Klingler M."/>
            <person name="Lorenzen M."/>
            <person name="Richards S."/>
            <person name="Roth S."/>
            <person name="Schroder R."/>
            <person name="Tautz D."/>
            <person name="Zdobnov E.M."/>
            <person name="Muzny D."/>
            <person name="Gibbs R.A."/>
            <person name="Weinstock G.M."/>
            <person name="Attaway T."/>
            <person name="Bell S."/>
            <person name="Buhay C.J."/>
            <person name="Chandrabose M.N."/>
            <person name="Chavez D."/>
            <person name="Clerk-Blankenburg K.P."/>
            <person name="Cree A."/>
            <person name="Dao M."/>
            <person name="Davis C."/>
            <person name="Chacko J."/>
            <person name="Dinh H."/>
            <person name="Dugan-Rocha S."/>
            <person name="Fowler G."/>
            <person name="Garner T.T."/>
            <person name="Garnes J."/>
            <person name="Gnirke A."/>
            <person name="Hawes A."/>
            <person name="Hernandez J."/>
            <person name="Hines S."/>
            <person name="Holder M."/>
            <person name="Hume J."/>
            <person name="Jhangiani S.N."/>
            <person name="Joshi V."/>
            <person name="Khan Z.M."/>
            <person name="Jackson L."/>
            <person name="Kovar C."/>
            <person name="Kowis A."/>
            <person name="Lee S."/>
            <person name="Lewis L.R."/>
            <person name="Margolis J."/>
            <person name="Morgan M."/>
            <person name="Nazareth L.V."/>
            <person name="Nguyen N."/>
            <person name="Okwuonu G."/>
            <person name="Parker D."/>
            <person name="Richards S."/>
            <person name="Ruiz S.J."/>
            <person name="Santibanez J."/>
            <person name="Savard J."/>
            <person name="Scherer S.E."/>
            <person name="Schneider B."/>
            <person name="Sodergren E."/>
            <person name="Tautz D."/>
            <person name="Vattahil S."/>
            <person name="Villasana D."/>
            <person name="White C.S."/>
            <person name="Wright R."/>
            <person name="Park Y."/>
            <person name="Beeman R.W."/>
            <person name="Lord J."/>
            <person name="Oppert B."/>
            <person name="Lorenzen M."/>
            <person name="Brown S."/>
            <person name="Wang L."/>
            <person name="Savard J."/>
            <person name="Tautz D."/>
            <person name="Richards S."/>
            <person name="Weinstock G."/>
            <person name="Gibbs R.A."/>
            <person name="Liu Y."/>
            <person name="Worley K."/>
            <person name="Weinstock G."/>
            <person name="Elsik C.G."/>
            <person name="Reese J.T."/>
            <person name="Elhaik E."/>
            <person name="Landan G."/>
            <person name="Graur D."/>
            <person name="Arensburger P."/>
            <person name="Atkinson P."/>
            <person name="Beeman R.W."/>
            <person name="Beidler J."/>
            <person name="Brown S.J."/>
            <person name="Demuth J.P."/>
            <person name="Drury D.W."/>
            <person name="Du Y.Z."/>
            <person name="Fujiwara H."/>
            <person name="Lorenzen M."/>
            <person name="Maselli V."/>
            <person name="Osanai M."/>
            <person name="Park Y."/>
            <person name="Robertson H.M."/>
            <person name="Tu Z."/>
            <person name="Wang J.J."/>
            <person name="Wang S."/>
            <person name="Richards S."/>
            <person name="Song H."/>
            <person name="Zhang L."/>
            <person name="Sodergren E."/>
            <person name="Werner D."/>
            <person name="Stanke M."/>
            <person name="Morgenstern B."/>
            <person name="Solovyev V."/>
            <person name="Kosarev P."/>
            <person name="Brown G."/>
            <person name="Chen H.C."/>
            <person name="Ermolaeva O."/>
            <person name="Hlavina W."/>
            <person name="Kapustin Y."/>
            <person name="Kiryutin B."/>
            <person name="Kitts P."/>
            <person name="Maglott D."/>
            <person name="Pruitt K."/>
            <person name="Sapojnikov V."/>
            <person name="Souvorov A."/>
            <person name="Mackey A.J."/>
            <person name="Waterhouse R.M."/>
            <person name="Wyder S."/>
            <person name="Zdobnov E.M."/>
            <person name="Zdobnov E.M."/>
            <person name="Wyder S."/>
            <person name="Kriventseva E.V."/>
            <person name="Kadowaki T."/>
            <person name="Bork P."/>
            <person name="Aranda M."/>
            <person name="Bao R."/>
            <person name="Beermann A."/>
            <person name="Berns N."/>
            <person name="Bolognesi R."/>
            <person name="Bonneton F."/>
            <person name="Bopp D."/>
            <person name="Brown S.J."/>
            <person name="Bucher G."/>
            <person name="Butts T."/>
            <person name="Chaumot A."/>
            <person name="Denell R.E."/>
            <person name="Ferrier D.E."/>
            <person name="Friedrich M."/>
            <person name="Gordon C.M."/>
            <person name="Jindra M."/>
            <person name="Klingler M."/>
            <person name="Lan Q."/>
            <person name="Lattorff H.M."/>
            <person name="Laudet V."/>
            <person name="von Levetsow C."/>
            <person name="Liu Z."/>
            <person name="Lutz R."/>
            <person name="Lynch J.A."/>
            <person name="da Fonseca R.N."/>
            <person name="Posnien N."/>
            <person name="Reuter R."/>
            <person name="Roth S."/>
            <person name="Savard J."/>
            <person name="Schinko J.B."/>
            <person name="Schmitt C."/>
            <person name="Schoppmeier M."/>
            <person name="Schroder R."/>
            <person name="Shippy T.D."/>
            <person name="Simonnet F."/>
            <person name="Marques-Souza H."/>
            <person name="Tautz D."/>
            <person name="Tomoyasu Y."/>
            <person name="Trauner J."/>
            <person name="Van der Zee M."/>
            <person name="Vervoort M."/>
            <person name="Wittkopp N."/>
            <person name="Wimmer E.A."/>
            <person name="Yang X."/>
            <person name="Jones A.K."/>
            <person name="Sattelle D.B."/>
            <person name="Ebert P.R."/>
            <person name="Nelson D."/>
            <person name="Scott J.G."/>
            <person name="Beeman R.W."/>
            <person name="Muthukrishnan S."/>
            <person name="Kramer K.J."/>
            <person name="Arakane Y."/>
            <person name="Beeman R.W."/>
            <person name="Zhu Q."/>
            <person name="Hogenkamp D."/>
            <person name="Dixit R."/>
            <person name="Oppert B."/>
            <person name="Jiang H."/>
            <person name="Zou Z."/>
            <person name="Marshall J."/>
            <person name="Elpidina E."/>
            <person name="Vinokurov K."/>
            <person name="Oppert C."/>
            <person name="Zou Z."/>
            <person name="Evans J."/>
            <person name="Lu Z."/>
            <person name="Zhao P."/>
            <person name="Sumathipala N."/>
            <person name="Altincicek B."/>
            <person name="Vilcinskas A."/>
            <person name="Williams M."/>
            <person name="Hultmark D."/>
            <person name="Hetru C."/>
            <person name="Jiang H."/>
            <person name="Grimmelikhuijzen C.J."/>
            <person name="Hauser F."/>
            <person name="Cazzamali G."/>
            <person name="Williamson M."/>
            <person name="Park Y."/>
            <person name="Li B."/>
            <person name="Tanaka Y."/>
            <person name="Predel R."/>
            <person name="Neupert S."/>
            <person name="Schachtner J."/>
            <person name="Verleyen P."/>
            <person name="Raible F."/>
            <person name="Bork P."/>
            <person name="Friedrich M."/>
            <person name="Walden K.K."/>
            <person name="Robertson H.M."/>
            <person name="Angeli S."/>
            <person name="Foret S."/>
            <person name="Bucher G."/>
            <person name="Schuetz S."/>
            <person name="Maleszka R."/>
            <person name="Wimmer E.A."/>
            <person name="Beeman R.W."/>
            <person name="Lorenzen M."/>
            <person name="Tomoyasu Y."/>
            <person name="Miller S.C."/>
            <person name="Grossmann D."/>
            <person name="Bucher G."/>
        </authorList>
    </citation>
    <scope>NUCLEOTIDE SEQUENCE [LARGE SCALE GENOMIC DNA]</scope>
    <source>
        <strain evidence="6 7">Georgia GA2</strain>
    </source>
</reference>
<evidence type="ECO:0000313" key="6">
    <source>
        <dbReference type="EMBL" id="EEZ99739.1"/>
    </source>
</evidence>
<evidence type="ECO:0000313" key="7">
    <source>
        <dbReference type="Proteomes" id="UP000007266"/>
    </source>
</evidence>
<comment type="subcellular location">
    <subcellularLocation>
        <location evidence="1">Secreted</location>
    </subcellularLocation>
</comment>
<feature type="chain" id="PRO_5003089713" evidence="5">
    <location>
        <begin position="17"/>
        <end position="393"/>
    </location>
</feature>
<dbReference type="InterPro" id="IPR011042">
    <property type="entry name" value="6-blade_b-propeller_TolB-like"/>
</dbReference>
<dbReference type="InterPro" id="IPR017996">
    <property type="entry name" value="MRJP/yellow-related"/>
</dbReference>
<gene>
    <name evidence="6" type="primary">AUGUSTUS-3.0.2_02508</name>
    <name evidence="6" type="ORF">TcasGA2_TC002508</name>
</gene>
<dbReference type="PANTHER" id="PTHR10009">
    <property type="entry name" value="PROTEIN YELLOW-RELATED"/>
    <property type="match status" value="1"/>
</dbReference>
<dbReference type="FunFam" id="2.120.10.30:FF:000045">
    <property type="entry name" value="Blast:Protein yellow"/>
    <property type="match status" value="1"/>
</dbReference>
<organism evidence="6 7">
    <name type="scientific">Tribolium castaneum</name>
    <name type="common">Red flour beetle</name>
    <dbReference type="NCBI Taxonomy" id="7070"/>
    <lineage>
        <taxon>Eukaryota</taxon>
        <taxon>Metazoa</taxon>
        <taxon>Ecdysozoa</taxon>
        <taxon>Arthropoda</taxon>
        <taxon>Hexapoda</taxon>
        <taxon>Insecta</taxon>
        <taxon>Pterygota</taxon>
        <taxon>Neoptera</taxon>
        <taxon>Endopterygota</taxon>
        <taxon>Coleoptera</taxon>
        <taxon>Polyphaga</taxon>
        <taxon>Cucujiformia</taxon>
        <taxon>Tenebrionidae</taxon>
        <taxon>Tenebrionidae incertae sedis</taxon>
        <taxon>Tribolium</taxon>
    </lineage>
</organism>
<comment type="similarity">
    <text evidence="2">Belongs to the major royal jelly protein family.</text>
</comment>
<dbReference type="Pfam" id="PF03022">
    <property type="entry name" value="MRJP"/>
    <property type="match status" value="1"/>
</dbReference>
<dbReference type="AlphaFoldDB" id="D6WH83"/>
<reference evidence="6 7" key="2">
    <citation type="journal article" date="2010" name="Nucleic Acids Res.">
        <title>BeetleBase in 2010: revisions to provide comprehensive genomic information for Tribolium castaneum.</title>
        <authorList>
            <person name="Kim H.S."/>
            <person name="Murphy T."/>
            <person name="Xia J."/>
            <person name="Caragea D."/>
            <person name="Park Y."/>
            <person name="Beeman R.W."/>
            <person name="Lorenzen M.D."/>
            <person name="Butcher S."/>
            <person name="Manak J.R."/>
            <person name="Brown S.J."/>
        </authorList>
    </citation>
    <scope>GENOME REANNOTATION</scope>
    <source>
        <strain evidence="6 7">Georgia GA2</strain>
    </source>
</reference>
<dbReference type="Proteomes" id="UP000007266">
    <property type="component" value="Linkage group 3"/>
</dbReference>
<sequence>MLFFFLLTFSSSRCTTLEESVIAPTFEITHQWSYINFTWESSITYEEAIDSGDYIPENVAMTGIKFYRNRWYIALPKFRPGVPVTLAYFFADEAPINPLLTPYPDWDSNTDPTCEGIKAVQSMEIDRSGVMWVLDGFRVTPATACPTKLIWYDLNTHRRIRSYTFPETIGLRRGGFLNDIVVDDTGYAYITDNSAIDPGLIVFSVRENRAWKFRDASMFPQIEAANFVVDDWPFRALAPIDGIALTPRGSNPRVLLYCSLTGFSVFGISTEVLKREDLLSTGDWRAYVTYLGDKQAQGDGMAMDNFGNLYYGLLPLYAVGKWDVFGGTPPEILYQNRSTVIWPDSFAFDNQGYTYVLANTINKFGDINFRLVLNDEIKFRIFRFFTGSQSYLF</sequence>
<evidence type="ECO:0000256" key="5">
    <source>
        <dbReference type="SAM" id="SignalP"/>
    </source>
</evidence>
<evidence type="ECO:0000256" key="2">
    <source>
        <dbReference type="ARBA" id="ARBA00009127"/>
    </source>
</evidence>
<dbReference type="eggNOG" id="ENOG502R874">
    <property type="taxonomic scope" value="Eukaryota"/>
</dbReference>
<dbReference type="EMBL" id="KQ971330">
    <property type="protein sequence ID" value="EEZ99739.1"/>
    <property type="molecule type" value="Genomic_DNA"/>
</dbReference>
<accession>D6WH83</accession>
<keyword evidence="7" id="KW-1185">Reference proteome</keyword>
<keyword evidence="3" id="KW-0964">Secreted</keyword>
<name>D6WH83_TRICA</name>
<dbReference type="HOGENOM" id="CLU_031076_3_0_1"/>
<dbReference type="KEGG" id="tca:658416"/>
<feature type="signal peptide" evidence="5">
    <location>
        <begin position="1"/>
        <end position="16"/>
    </location>
</feature>
<dbReference type="OMA" id="HDETSHE"/>
<dbReference type="PANTHER" id="PTHR10009:SF18">
    <property type="entry name" value="PROTEIN YELLOW-LIKE PROTEIN"/>
    <property type="match status" value="1"/>
</dbReference>
<keyword evidence="4 5" id="KW-0732">Signal</keyword>
<evidence type="ECO:0000256" key="3">
    <source>
        <dbReference type="ARBA" id="ARBA00022525"/>
    </source>
</evidence>
<evidence type="ECO:0000256" key="4">
    <source>
        <dbReference type="ARBA" id="ARBA00022729"/>
    </source>
</evidence>
<dbReference type="PhylomeDB" id="D6WH83"/>
<evidence type="ECO:0000256" key="1">
    <source>
        <dbReference type="ARBA" id="ARBA00004613"/>
    </source>
</evidence>
<dbReference type="Gene3D" id="2.120.10.30">
    <property type="entry name" value="TolB, C-terminal domain"/>
    <property type="match status" value="1"/>
</dbReference>
<dbReference type="OrthoDB" id="9977471at2759"/>
<proteinExistence type="inferred from homology"/>
<protein>
    <submittedName>
        <fullName evidence="6">Protein yellow-like Protein</fullName>
    </submittedName>
</protein>
<dbReference type="SUPFAM" id="SSF101898">
    <property type="entry name" value="NHL repeat"/>
    <property type="match status" value="1"/>
</dbReference>
<dbReference type="GO" id="GO:0005576">
    <property type="term" value="C:extracellular region"/>
    <property type="evidence" value="ECO:0000318"/>
    <property type="project" value="GO_Central"/>
</dbReference>